<reference evidence="3" key="2">
    <citation type="submission" date="2021-03" db="EMBL/GenBank/DDBJ databases">
        <authorList>
            <person name="Artuso I."/>
            <person name="Turrini P."/>
            <person name="Pirolo M."/>
            <person name="Lugli G.A."/>
            <person name="Ventura M."/>
            <person name="Visca P."/>
        </authorList>
    </citation>
    <scope>NUCLEOTIDE SEQUENCE</scope>
    <source>
        <strain evidence="3">LMG 26462</strain>
    </source>
</reference>
<dbReference type="EMBL" id="JAFLWW010000002">
    <property type="protein sequence ID" value="MBT1155643.1"/>
    <property type="molecule type" value="Genomic_DNA"/>
</dbReference>
<dbReference type="PROSITE" id="PS50924">
    <property type="entry name" value="MHYT"/>
    <property type="match status" value="1"/>
</dbReference>
<feature type="domain" description="MHYT" evidence="2">
    <location>
        <begin position="12"/>
        <end position="186"/>
    </location>
</feature>
<dbReference type="PANTHER" id="PTHR35152:SF1">
    <property type="entry name" value="DOMAIN SIGNALLING PROTEIN, PUTATIVE (AFU_ORTHOLOGUE AFUA_5G11310)-RELATED"/>
    <property type="match status" value="1"/>
</dbReference>
<dbReference type="GO" id="GO:0016020">
    <property type="term" value="C:membrane"/>
    <property type="evidence" value="ECO:0007669"/>
    <property type="project" value="UniProtKB-UniRule"/>
</dbReference>
<sequence length="186" mass="19995">MLTVLNCLVTEHDYRFVAAALTICALGCVVSMRLFARARNVRRAKHAAFIFMAGVAGGMTIWTTHFLAMLGFIPNVEHGFEPNFTVLSLAFAIATSMAGFFIAASRERGWMIETGGAIIGAGIALMHFTGMRGFVVAGTVSYDPAFVAFPSWPVRPLECLPPTAWRAGPPATANMPAWPPLSWASA</sequence>
<reference evidence="3" key="1">
    <citation type="journal article" date="2021" name="Microorganisms">
        <title>Phylogenomic Reconstruction and Metabolic Potential of the Genus Aminobacter.</title>
        <authorList>
            <person name="Artuso I."/>
            <person name="Turrini P."/>
            <person name="Pirolo M."/>
            <person name="Lugli G.A."/>
            <person name="Ventura M."/>
            <person name="Visca P."/>
        </authorList>
    </citation>
    <scope>NUCLEOTIDE SEQUENCE</scope>
    <source>
        <strain evidence="3">LMG 26462</strain>
    </source>
</reference>
<dbReference type="Proteomes" id="UP001138921">
    <property type="component" value="Unassembled WGS sequence"/>
</dbReference>
<proteinExistence type="predicted"/>
<feature type="transmembrane region" description="Helical" evidence="1">
    <location>
        <begin position="48"/>
        <end position="72"/>
    </location>
</feature>
<dbReference type="RefSeq" id="WP_214387878.1">
    <property type="nucleotide sequence ID" value="NZ_JAFLWW010000002.1"/>
</dbReference>
<protein>
    <recommendedName>
        <fullName evidence="2">MHYT domain-containing protein</fullName>
    </recommendedName>
</protein>
<dbReference type="AlphaFoldDB" id="A0A9X1D5G6"/>
<name>A0A9X1D5G6_9HYPH</name>
<keyword evidence="4" id="KW-1185">Reference proteome</keyword>
<comment type="caution">
    <text evidence="3">The sequence shown here is derived from an EMBL/GenBank/DDBJ whole genome shotgun (WGS) entry which is preliminary data.</text>
</comment>
<keyword evidence="1" id="KW-0812">Transmembrane</keyword>
<dbReference type="InterPro" id="IPR005330">
    <property type="entry name" value="MHYT_dom"/>
</dbReference>
<accession>A0A9X1D5G6</accession>
<evidence type="ECO:0000313" key="4">
    <source>
        <dbReference type="Proteomes" id="UP001138921"/>
    </source>
</evidence>
<dbReference type="Pfam" id="PF03707">
    <property type="entry name" value="MHYT"/>
    <property type="match status" value="2"/>
</dbReference>
<dbReference type="PANTHER" id="PTHR35152">
    <property type="entry name" value="DOMAIN SIGNALLING PROTEIN, PUTATIVE (AFU_ORTHOLOGUE AFUA_5G11310)-RELATED"/>
    <property type="match status" value="1"/>
</dbReference>
<keyword evidence="1" id="KW-1133">Transmembrane helix</keyword>
<comment type="caution">
    <text evidence="1">Lacks conserved residue(s) required for the propagation of feature annotation.</text>
</comment>
<keyword evidence="1" id="KW-0472">Membrane</keyword>
<evidence type="ECO:0000256" key="1">
    <source>
        <dbReference type="PROSITE-ProRule" id="PRU00244"/>
    </source>
</evidence>
<gene>
    <name evidence="3" type="ORF">J1C56_08555</name>
</gene>
<organism evidence="3 4">
    <name type="scientific">Aminobacter anthyllidis</name>
    <dbReference type="NCBI Taxonomy" id="1035067"/>
    <lineage>
        <taxon>Bacteria</taxon>
        <taxon>Pseudomonadati</taxon>
        <taxon>Pseudomonadota</taxon>
        <taxon>Alphaproteobacteria</taxon>
        <taxon>Hyphomicrobiales</taxon>
        <taxon>Phyllobacteriaceae</taxon>
        <taxon>Aminobacter</taxon>
    </lineage>
</organism>
<feature type="transmembrane region" description="Helical" evidence="1">
    <location>
        <begin position="84"/>
        <end position="104"/>
    </location>
</feature>
<feature type="transmembrane region" description="Helical" evidence="1">
    <location>
        <begin position="16"/>
        <end position="36"/>
    </location>
</feature>
<evidence type="ECO:0000313" key="3">
    <source>
        <dbReference type="EMBL" id="MBT1155643.1"/>
    </source>
</evidence>
<feature type="transmembrane region" description="Helical" evidence="1">
    <location>
        <begin position="116"/>
        <end position="142"/>
    </location>
</feature>
<evidence type="ECO:0000259" key="2">
    <source>
        <dbReference type="PROSITE" id="PS50924"/>
    </source>
</evidence>